<protein>
    <submittedName>
        <fullName evidence="2">Amidohydrolase</fullName>
    </submittedName>
</protein>
<dbReference type="Gene3D" id="3.20.20.140">
    <property type="entry name" value="Metal-dependent hydrolases"/>
    <property type="match status" value="1"/>
</dbReference>
<evidence type="ECO:0000313" key="2">
    <source>
        <dbReference type="EMBL" id="QBD83169.1"/>
    </source>
</evidence>
<dbReference type="SUPFAM" id="SSF51556">
    <property type="entry name" value="Metallo-dependent hydrolases"/>
    <property type="match status" value="1"/>
</dbReference>
<dbReference type="PANTHER" id="PTHR43794">
    <property type="entry name" value="AMINOHYDROLASE SSNA-RELATED"/>
    <property type="match status" value="1"/>
</dbReference>
<dbReference type="EMBL" id="CP035758">
    <property type="protein sequence ID" value="QBD83169.1"/>
    <property type="molecule type" value="Genomic_DNA"/>
</dbReference>
<dbReference type="InterPro" id="IPR011059">
    <property type="entry name" value="Metal-dep_hydrolase_composite"/>
</dbReference>
<sequence>MHSIGYLQQSVHGDHCANEITNSQPQLLIRGCNLLSPHAQTRLLYNQDILVAGTRIQAVGPSGTLDCNPFRIERIISGEGLIAMAGLVNAHTHSLENMLKATSPSLPLELWLVPLFVDTVKWSPRFVYLSALLGAIEMLKTGTTAVLDHLWTVAGVDPEYLNATMQAYNDVGIRAAVAPAIEDQDLVLEAGIRRGLAFPSHPFIDRFAHWPAIDAQVRALEQFIATWHNADDGRLRCLVGPSGIHWCSPALLQSCLELSERYQTGIHLHAVETELQAAIIHEMLGQGGIAYLDKMGVLKRGTSLAHAIWLDQGDLELLAGSATTVVHNPISNLRLGSGRFPLAEAFNHGVSVALGSDGSASNDTQNMFGVLKLTGLVHNQPDKDYKKWPHPDEILDAATHGGARALDMAAELGDIAPGKLADFVLLDMNAAPFLPLRDPYLHLVYCENGGSVNTVVVNGKVVVEQGLVTTVDEQEIHQEIRHYCATHGFNPAESIDITPNTNEVLTLLDRLRRHILENGDV</sequence>
<dbReference type="Pfam" id="PF01979">
    <property type="entry name" value="Amidohydro_1"/>
    <property type="match status" value="1"/>
</dbReference>
<evidence type="ECO:0000313" key="3">
    <source>
        <dbReference type="Proteomes" id="UP000290365"/>
    </source>
</evidence>
<accession>A0A4P6K4K6</accession>
<dbReference type="Proteomes" id="UP000290365">
    <property type="component" value="Chromosome"/>
</dbReference>
<dbReference type="Gene3D" id="2.30.40.10">
    <property type="entry name" value="Urease, subunit C, domain 1"/>
    <property type="match status" value="1"/>
</dbReference>
<dbReference type="SUPFAM" id="SSF51338">
    <property type="entry name" value="Composite domain of metallo-dependent hydrolases"/>
    <property type="match status" value="2"/>
</dbReference>
<dbReference type="InterPro" id="IPR006680">
    <property type="entry name" value="Amidohydro-rel"/>
</dbReference>
<dbReference type="KEGG" id="kbs:EPA93_47310"/>
<organism evidence="2 3">
    <name type="scientific">Ktedonosporobacter rubrisoli</name>
    <dbReference type="NCBI Taxonomy" id="2509675"/>
    <lineage>
        <taxon>Bacteria</taxon>
        <taxon>Bacillati</taxon>
        <taxon>Chloroflexota</taxon>
        <taxon>Ktedonobacteria</taxon>
        <taxon>Ktedonobacterales</taxon>
        <taxon>Ktedonosporobacteraceae</taxon>
        <taxon>Ktedonosporobacter</taxon>
    </lineage>
</organism>
<keyword evidence="2" id="KW-0378">Hydrolase</keyword>
<reference evidence="2 3" key="1">
    <citation type="submission" date="2019-01" db="EMBL/GenBank/DDBJ databases">
        <title>Ktedonosporobacter rubrisoli SCAWS-G2.</title>
        <authorList>
            <person name="Huang Y."/>
            <person name="Yan B."/>
        </authorList>
    </citation>
    <scope>NUCLEOTIDE SEQUENCE [LARGE SCALE GENOMIC DNA]</scope>
    <source>
        <strain evidence="2 3">SCAWS-G2</strain>
    </source>
</reference>
<gene>
    <name evidence="2" type="ORF">EPA93_47310</name>
</gene>
<proteinExistence type="predicted"/>
<keyword evidence="3" id="KW-1185">Reference proteome</keyword>
<dbReference type="GO" id="GO:0016810">
    <property type="term" value="F:hydrolase activity, acting on carbon-nitrogen (but not peptide) bonds"/>
    <property type="evidence" value="ECO:0007669"/>
    <property type="project" value="InterPro"/>
</dbReference>
<dbReference type="AlphaFoldDB" id="A0A4P6K4K6"/>
<dbReference type="RefSeq" id="WP_129894235.1">
    <property type="nucleotide sequence ID" value="NZ_CP035758.1"/>
</dbReference>
<dbReference type="PANTHER" id="PTHR43794:SF5">
    <property type="entry name" value="CHLOROHYDROLASE FAMILY PROTEIN"/>
    <property type="match status" value="1"/>
</dbReference>
<name>A0A4P6K4K6_KTERU</name>
<dbReference type="InterPro" id="IPR050287">
    <property type="entry name" value="MTA/SAH_deaminase"/>
</dbReference>
<feature type="domain" description="Amidohydrolase-related" evidence="1">
    <location>
        <begin position="82"/>
        <end position="462"/>
    </location>
</feature>
<dbReference type="InterPro" id="IPR032466">
    <property type="entry name" value="Metal_Hydrolase"/>
</dbReference>
<evidence type="ECO:0000259" key="1">
    <source>
        <dbReference type="Pfam" id="PF01979"/>
    </source>
</evidence>
<dbReference type="OrthoDB" id="9807210at2"/>